<dbReference type="EMBL" id="FOLG01000012">
    <property type="protein sequence ID" value="SFC98531.1"/>
    <property type="molecule type" value="Genomic_DNA"/>
</dbReference>
<feature type="transmembrane region" description="Helical" evidence="1">
    <location>
        <begin position="17"/>
        <end position="36"/>
    </location>
</feature>
<keyword evidence="4" id="KW-1185">Reference proteome</keyword>
<feature type="domain" description="DUF1206" evidence="2">
    <location>
        <begin position="97"/>
        <end position="174"/>
    </location>
</feature>
<evidence type="ECO:0000313" key="4">
    <source>
        <dbReference type="Proteomes" id="UP000198728"/>
    </source>
</evidence>
<dbReference type="RefSeq" id="WP_177208403.1">
    <property type="nucleotide sequence ID" value="NZ_FOLG01000012.1"/>
</dbReference>
<evidence type="ECO:0000259" key="2">
    <source>
        <dbReference type="Pfam" id="PF06724"/>
    </source>
</evidence>
<keyword evidence="1" id="KW-0472">Membrane</keyword>
<proteinExistence type="predicted"/>
<keyword evidence="1" id="KW-1133">Transmembrane helix</keyword>
<keyword evidence="1" id="KW-0812">Transmembrane</keyword>
<feature type="domain" description="DUF1206" evidence="2">
    <location>
        <begin position="197"/>
        <end position="265"/>
    </location>
</feature>
<dbReference type="InterPro" id="IPR009597">
    <property type="entry name" value="DUF1206"/>
</dbReference>
<dbReference type="Pfam" id="PF06724">
    <property type="entry name" value="DUF1206"/>
    <property type="match status" value="3"/>
</dbReference>
<dbReference type="AlphaFoldDB" id="A0A1I1NLI3"/>
<reference evidence="3 4" key="1">
    <citation type="submission" date="2016-10" db="EMBL/GenBank/DDBJ databases">
        <authorList>
            <person name="de Groot N.N."/>
        </authorList>
    </citation>
    <scope>NUCLEOTIDE SEQUENCE [LARGE SCALE GENOMIC DNA]</scope>
    <source>
        <strain evidence="3 4">DSM 19548</strain>
    </source>
</reference>
<dbReference type="STRING" id="441112.SAMN04488094_112139"/>
<evidence type="ECO:0000313" key="3">
    <source>
        <dbReference type="EMBL" id="SFC98531.1"/>
    </source>
</evidence>
<feature type="transmembrane region" description="Helical" evidence="1">
    <location>
        <begin position="56"/>
        <end position="77"/>
    </location>
</feature>
<evidence type="ECO:0000256" key="1">
    <source>
        <dbReference type="SAM" id="Phobius"/>
    </source>
</evidence>
<accession>A0A1I1NLI3</accession>
<gene>
    <name evidence="3" type="ORF">SAMN04488094_112139</name>
</gene>
<feature type="transmembrane region" description="Helical" evidence="1">
    <location>
        <begin position="150"/>
        <end position="170"/>
    </location>
</feature>
<feature type="transmembrane region" description="Helical" evidence="1">
    <location>
        <begin position="198"/>
        <end position="219"/>
    </location>
</feature>
<feature type="transmembrane region" description="Helical" evidence="1">
    <location>
        <begin position="239"/>
        <end position="260"/>
    </location>
</feature>
<feature type="domain" description="DUF1206" evidence="2">
    <location>
        <begin position="15"/>
        <end position="81"/>
    </location>
</feature>
<dbReference type="Proteomes" id="UP000198728">
    <property type="component" value="Unassembled WGS sequence"/>
</dbReference>
<protein>
    <recommendedName>
        <fullName evidence="2">DUF1206 domain-containing protein</fullName>
    </recommendedName>
</protein>
<name>A0A1I1NLI3_9RHOB</name>
<organism evidence="3 4">
    <name type="scientific">Tropicimonas isoalkanivorans</name>
    <dbReference type="NCBI Taxonomy" id="441112"/>
    <lineage>
        <taxon>Bacteria</taxon>
        <taxon>Pseudomonadati</taxon>
        <taxon>Pseudomonadota</taxon>
        <taxon>Alphaproteobacteria</taxon>
        <taxon>Rhodobacterales</taxon>
        <taxon>Roseobacteraceae</taxon>
        <taxon>Tropicimonas</taxon>
    </lineage>
</organism>
<sequence length="295" mass="30737">MSDKAPAWVVPVMRAGYAARGIVYTVVGGLALLAAVRGGSAEGTRDALAELTSKSWGTALLWVIGIGLFCYAAWRLIDAWMDLDNLGTDAKGIVGRIGQVVTGIIHAGLGLSAIKLAMGGESGGSGGGGGEGGSDKAETMTAKVLSWPGGPYIVGAAALCIIGAGIYYAYKGYSGKYRKHISDTDMTLKLDPMMKGGLIAQGVVIGMVGIFILIAAMTLNPENAGGVGQALDQIRSFAFGRILLGVMAVGLLFFALENYVQSIYRILPRRAGDDVSTLAKRVKARAEFEARRVTT</sequence>